<dbReference type="PANTHER" id="PTHR37981:SF1">
    <property type="entry name" value="SGNH HYDROLASE-TYPE ESTERASE DOMAIN-CONTAINING PROTEIN"/>
    <property type="match status" value="1"/>
</dbReference>
<dbReference type="PROSITE" id="PS51257">
    <property type="entry name" value="PROKAR_LIPOPROTEIN"/>
    <property type="match status" value="1"/>
</dbReference>
<comment type="caution">
    <text evidence="4">The sequence shown here is derived from an EMBL/GenBank/DDBJ whole genome shotgun (WGS) entry which is preliminary data.</text>
</comment>
<keyword evidence="2" id="KW-0732">Signal</keyword>
<evidence type="ECO:0000256" key="2">
    <source>
        <dbReference type="SAM" id="SignalP"/>
    </source>
</evidence>
<name>A0ABW2AXK7_9MICO</name>
<feature type="chain" id="PRO_5045693075" evidence="2">
    <location>
        <begin position="22"/>
        <end position="324"/>
    </location>
</feature>
<evidence type="ECO:0000256" key="1">
    <source>
        <dbReference type="SAM" id="MobiDB-lite"/>
    </source>
</evidence>
<dbReference type="EMBL" id="JBHSWJ010000002">
    <property type="protein sequence ID" value="MFC6715185.1"/>
    <property type="molecule type" value="Genomic_DNA"/>
</dbReference>
<dbReference type="InterPro" id="IPR036514">
    <property type="entry name" value="SGNH_hydro_sf"/>
</dbReference>
<keyword evidence="4" id="KW-0378">Hydrolase</keyword>
<dbReference type="RefSeq" id="WP_377824105.1">
    <property type="nucleotide sequence ID" value="NZ_JBHSWJ010000002.1"/>
</dbReference>
<evidence type="ECO:0000313" key="5">
    <source>
        <dbReference type="Proteomes" id="UP001596356"/>
    </source>
</evidence>
<feature type="region of interest" description="Disordered" evidence="1">
    <location>
        <begin position="27"/>
        <end position="62"/>
    </location>
</feature>
<feature type="compositionally biased region" description="Low complexity" evidence="1">
    <location>
        <begin position="27"/>
        <end position="55"/>
    </location>
</feature>
<feature type="signal peptide" evidence="2">
    <location>
        <begin position="1"/>
        <end position="21"/>
    </location>
</feature>
<keyword evidence="5" id="KW-1185">Reference proteome</keyword>
<dbReference type="InterPro" id="IPR037460">
    <property type="entry name" value="SEST-like"/>
</dbReference>
<accession>A0ABW2AXK7</accession>
<dbReference type="SUPFAM" id="SSF52266">
    <property type="entry name" value="SGNH hydrolase"/>
    <property type="match status" value="1"/>
</dbReference>
<protein>
    <submittedName>
        <fullName evidence="4">SGNH/GDSL hydrolase family protein</fullName>
        <ecNumber evidence="4">3.1.-.-</ecNumber>
    </submittedName>
</protein>
<organism evidence="4 5">
    <name type="scientific">Branchiibius cervicis</name>
    <dbReference type="NCBI Taxonomy" id="908252"/>
    <lineage>
        <taxon>Bacteria</taxon>
        <taxon>Bacillati</taxon>
        <taxon>Actinomycetota</taxon>
        <taxon>Actinomycetes</taxon>
        <taxon>Micrococcales</taxon>
        <taxon>Dermacoccaceae</taxon>
        <taxon>Branchiibius</taxon>
    </lineage>
</organism>
<dbReference type="CDD" id="cd01823">
    <property type="entry name" value="SEST_like"/>
    <property type="match status" value="1"/>
</dbReference>
<sequence length="324" mass="32442">MRTAARRLTRLAAAATIVGLAACTGTTTGPATTSSTAPPSSTTTPPADPSTQPAAGPTAQGSVGRFAGARMVSFGDSYTAGTGTAATQPSPASFCAQAADNYPRQVAQALGMVLADRSCNGARTGNVVAPQEAQGQTAAPQIDGLTGDTRLVTIALGVNDNDLFGTLVGCSHYAAVSTSAAPCKDAVLAASPNAVDQIPSVTASLVSAVRSVKATAPGAQIVLLGYPQVLPDGAQCPARWPITEGDAQWVNATLSQLDGAIENAAAQTGSTFLDLRPVTASHTACAAQPWFNGASVAGDDGSSYHPRSGYMTGVARALLGILRD</sequence>
<evidence type="ECO:0000259" key="3">
    <source>
        <dbReference type="Pfam" id="PF13472"/>
    </source>
</evidence>
<dbReference type="Proteomes" id="UP001596356">
    <property type="component" value="Unassembled WGS sequence"/>
</dbReference>
<dbReference type="EC" id="3.1.-.-" evidence="4"/>
<feature type="domain" description="SGNH hydrolase-type esterase" evidence="3">
    <location>
        <begin position="74"/>
        <end position="306"/>
    </location>
</feature>
<dbReference type="Gene3D" id="3.40.50.1110">
    <property type="entry name" value="SGNH hydrolase"/>
    <property type="match status" value="1"/>
</dbReference>
<proteinExistence type="predicted"/>
<dbReference type="PANTHER" id="PTHR37981">
    <property type="entry name" value="LIPASE 2"/>
    <property type="match status" value="1"/>
</dbReference>
<dbReference type="InterPro" id="IPR013830">
    <property type="entry name" value="SGNH_hydro"/>
</dbReference>
<dbReference type="Pfam" id="PF13472">
    <property type="entry name" value="Lipase_GDSL_2"/>
    <property type="match status" value="1"/>
</dbReference>
<evidence type="ECO:0000313" key="4">
    <source>
        <dbReference type="EMBL" id="MFC6715185.1"/>
    </source>
</evidence>
<gene>
    <name evidence="4" type="ORF">ACFQBT_15755</name>
</gene>
<dbReference type="GO" id="GO:0016787">
    <property type="term" value="F:hydrolase activity"/>
    <property type="evidence" value="ECO:0007669"/>
    <property type="project" value="UniProtKB-KW"/>
</dbReference>
<reference evidence="5" key="1">
    <citation type="journal article" date="2019" name="Int. J. Syst. Evol. Microbiol.">
        <title>The Global Catalogue of Microorganisms (GCM) 10K type strain sequencing project: providing services to taxonomists for standard genome sequencing and annotation.</title>
        <authorList>
            <consortium name="The Broad Institute Genomics Platform"/>
            <consortium name="The Broad Institute Genome Sequencing Center for Infectious Disease"/>
            <person name="Wu L."/>
            <person name="Ma J."/>
        </authorList>
    </citation>
    <scope>NUCLEOTIDE SEQUENCE [LARGE SCALE GENOMIC DNA]</scope>
    <source>
        <strain evidence="5">NBRC 106593</strain>
    </source>
</reference>